<keyword evidence="3" id="KW-0233">DNA recombination</keyword>
<dbReference type="Proteomes" id="UP000295313">
    <property type="component" value="Unassembled WGS sequence"/>
</dbReference>
<dbReference type="InterPro" id="IPR025269">
    <property type="entry name" value="SAM-like_dom"/>
</dbReference>
<organism evidence="5 6">
    <name type="scientific">Epilithonimonas xixisoli</name>
    <dbReference type="NCBI Taxonomy" id="1476462"/>
    <lineage>
        <taxon>Bacteria</taxon>
        <taxon>Pseudomonadati</taxon>
        <taxon>Bacteroidota</taxon>
        <taxon>Flavobacteriia</taxon>
        <taxon>Flavobacteriales</taxon>
        <taxon>Weeksellaceae</taxon>
        <taxon>Chryseobacterium group</taxon>
        <taxon>Epilithonimonas</taxon>
    </lineage>
</organism>
<dbReference type="EMBL" id="SOEO01000002">
    <property type="protein sequence ID" value="TDX83932.1"/>
    <property type="molecule type" value="Genomic_DNA"/>
</dbReference>
<keyword evidence="2" id="KW-0238">DNA-binding</keyword>
<comment type="caution">
    <text evidence="5">The sequence shown here is derived from an EMBL/GenBank/DDBJ whole genome shotgun (WGS) entry which is preliminary data.</text>
</comment>
<evidence type="ECO:0000313" key="6">
    <source>
        <dbReference type="Proteomes" id="UP000295313"/>
    </source>
</evidence>
<dbReference type="SUPFAM" id="SSF56349">
    <property type="entry name" value="DNA breaking-rejoining enzymes"/>
    <property type="match status" value="1"/>
</dbReference>
<evidence type="ECO:0000259" key="4">
    <source>
        <dbReference type="PROSITE" id="PS51898"/>
    </source>
</evidence>
<feature type="domain" description="Tyr recombinase" evidence="4">
    <location>
        <begin position="234"/>
        <end position="425"/>
    </location>
</feature>
<dbReference type="GO" id="GO:0003677">
    <property type="term" value="F:DNA binding"/>
    <property type="evidence" value="ECO:0007669"/>
    <property type="project" value="UniProtKB-KW"/>
</dbReference>
<evidence type="ECO:0000256" key="1">
    <source>
        <dbReference type="ARBA" id="ARBA00008857"/>
    </source>
</evidence>
<evidence type="ECO:0000256" key="2">
    <source>
        <dbReference type="ARBA" id="ARBA00023125"/>
    </source>
</evidence>
<proteinExistence type="inferred from homology"/>
<dbReference type="AlphaFoldDB" id="A0A4R8I4Z4"/>
<dbReference type="OrthoDB" id="1493636at2"/>
<dbReference type="RefSeq" id="WP_133943987.1">
    <property type="nucleotide sequence ID" value="NZ_SOEO01000002.1"/>
</dbReference>
<dbReference type="GO" id="GO:0015074">
    <property type="term" value="P:DNA integration"/>
    <property type="evidence" value="ECO:0007669"/>
    <property type="project" value="InterPro"/>
</dbReference>
<dbReference type="InterPro" id="IPR010998">
    <property type="entry name" value="Integrase_recombinase_N"/>
</dbReference>
<dbReference type="Gene3D" id="1.10.443.10">
    <property type="entry name" value="Intergrase catalytic core"/>
    <property type="match status" value="1"/>
</dbReference>
<keyword evidence="6" id="KW-1185">Reference proteome</keyword>
<dbReference type="InterPro" id="IPR013762">
    <property type="entry name" value="Integrase-like_cat_sf"/>
</dbReference>
<evidence type="ECO:0000313" key="5">
    <source>
        <dbReference type="EMBL" id="TDX83932.1"/>
    </source>
</evidence>
<dbReference type="InterPro" id="IPR011010">
    <property type="entry name" value="DNA_brk_join_enz"/>
</dbReference>
<dbReference type="InterPro" id="IPR050090">
    <property type="entry name" value="Tyrosine_recombinase_XerCD"/>
</dbReference>
<accession>A0A4R8I4Z4</accession>
<protein>
    <submittedName>
        <fullName evidence="5">Integrase-like protein</fullName>
    </submittedName>
</protein>
<name>A0A4R8I4Z4_9FLAO</name>
<dbReference type="PANTHER" id="PTHR30349">
    <property type="entry name" value="PHAGE INTEGRASE-RELATED"/>
    <property type="match status" value="1"/>
</dbReference>
<dbReference type="Pfam" id="PF00589">
    <property type="entry name" value="Phage_integrase"/>
    <property type="match status" value="1"/>
</dbReference>
<dbReference type="InterPro" id="IPR002104">
    <property type="entry name" value="Integrase_catalytic"/>
</dbReference>
<evidence type="ECO:0000256" key="3">
    <source>
        <dbReference type="ARBA" id="ARBA00023172"/>
    </source>
</evidence>
<dbReference type="CDD" id="cd01185">
    <property type="entry name" value="INTN1_C_like"/>
    <property type="match status" value="1"/>
</dbReference>
<dbReference type="Gene3D" id="1.10.150.130">
    <property type="match status" value="1"/>
</dbReference>
<dbReference type="PANTHER" id="PTHR30349:SF64">
    <property type="entry name" value="PROPHAGE INTEGRASE INTD-RELATED"/>
    <property type="match status" value="1"/>
</dbReference>
<dbReference type="PROSITE" id="PS51898">
    <property type="entry name" value="TYR_RECOMBINASE"/>
    <property type="match status" value="1"/>
</dbReference>
<dbReference type="GO" id="GO:0006310">
    <property type="term" value="P:DNA recombination"/>
    <property type="evidence" value="ECO:0007669"/>
    <property type="project" value="UniProtKB-KW"/>
</dbReference>
<sequence>MLKHGITFSLHKRNTDESSDLETYFPVRMRVSFNGQRPDFYTGVSIREIDWNPETQRSWQKKGFENSELNKLETVISDIFDDFYYQHKRFPTVKELRNEFKFSTNKSVKITNSDISILQLFDDYTNHVGTLHQWKEGRFKKYNQLRNHWEIYNKDLLLNDLKEKDLIGFIQYFENGPLDFKTRKKKQPHKNTSIAKEFADFTAMLKWSAKRDIYKGNLHETFTPVFKGSEGGLIDLVYLSWDELMKMYNHDFENAYKNKIRDMFCFLCFTGMRYSDLKKLKKSHVKDDYIIVVTEKTIDPLRIDLNDFSRELIEKYWEFSFPNNILFPVVSSQNFNDDIKVISEILEFDEIINEVYFVGSKRFEITHIKHQIISSHAGRRTFVTNGITMGIPADVIMKWTGHKDLRAMKPYIKIVDELRKSEMSKFNKR</sequence>
<gene>
    <name evidence="5" type="ORF">B0I22_1520</name>
</gene>
<dbReference type="Pfam" id="PF13102">
    <property type="entry name" value="Phage_int_SAM_5"/>
    <property type="match status" value="1"/>
</dbReference>
<reference evidence="5 6" key="1">
    <citation type="submission" date="2019-03" db="EMBL/GenBank/DDBJ databases">
        <title>Genomic Encyclopedia of Type Strains, Phase III (KMG-III): the genomes of soil and plant-associated and newly described type strains.</title>
        <authorList>
            <person name="Whitman W."/>
        </authorList>
    </citation>
    <scope>NUCLEOTIDE SEQUENCE [LARGE SCALE GENOMIC DNA]</scope>
    <source>
        <strain evidence="5 6">CGMCC 1.12802</strain>
    </source>
</reference>
<comment type="similarity">
    <text evidence="1">Belongs to the 'phage' integrase family.</text>
</comment>